<proteinExistence type="predicted"/>
<dbReference type="GO" id="GO:0006826">
    <property type="term" value="P:iron ion transport"/>
    <property type="evidence" value="ECO:0007669"/>
    <property type="project" value="InterPro"/>
</dbReference>
<dbReference type="InterPro" id="IPR012347">
    <property type="entry name" value="Ferritin-like"/>
</dbReference>
<dbReference type="OrthoDB" id="9801481at2"/>
<dbReference type="InterPro" id="IPR009078">
    <property type="entry name" value="Ferritin-like_SF"/>
</dbReference>
<dbReference type="Proteomes" id="UP000011016">
    <property type="component" value="Unassembled WGS sequence"/>
</dbReference>
<evidence type="ECO:0000313" key="11">
    <source>
        <dbReference type="Proteomes" id="UP000011016"/>
    </source>
</evidence>
<feature type="binding site" evidence="5">
    <location>
        <position position="54"/>
    </location>
    <ligand>
        <name>Fe cation</name>
        <dbReference type="ChEBI" id="CHEBI:24875"/>
        <label>1</label>
    </ligand>
</feature>
<evidence type="ECO:0000256" key="5">
    <source>
        <dbReference type="PIRSR" id="PIRSR601519-1"/>
    </source>
</evidence>
<comment type="caution">
    <text evidence="8">The sequence shown here is derived from an EMBL/GenBank/DDBJ whole genome shotgun (WGS) entry which is preliminary data.</text>
</comment>
<dbReference type="InterPro" id="IPR008331">
    <property type="entry name" value="Ferritin_DPS_dom"/>
</dbReference>
<dbReference type="EMBL" id="AHAE01000082">
    <property type="protein sequence ID" value="EJZ81319.1"/>
    <property type="molecule type" value="Genomic_DNA"/>
</dbReference>
<evidence type="ECO:0000256" key="4">
    <source>
        <dbReference type="ARBA" id="ARBA00023004"/>
    </source>
</evidence>
<reference evidence="8 11" key="1">
    <citation type="journal article" date="2012" name="J. Bacteriol.">
        <title>Draft Genome Sequence of Turicella otitidis ATCC 51513, Isolated from Middle Ear Fluid from a Child with Otitis Media.</title>
        <authorList>
            <person name="Brinkrolf K."/>
            <person name="Schneider J."/>
            <person name="Knecht M."/>
            <person name="Ruckert C."/>
            <person name="Tauch A."/>
        </authorList>
    </citation>
    <scope>NUCLEOTIDE SEQUENCE [LARGE SCALE GENOMIC DNA]</scope>
    <source>
        <strain evidence="8 11">ATCC 51513</strain>
    </source>
</reference>
<keyword evidence="10" id="KW-1185">Reference proteome</keyword>
<protein>
    <recommendedName>
        <fullName evidence="6">Ferritin</fullName>
    </recommendedName>
</protein>
<keyword evidence="4 5" id="KW-0408">Iron</keyword>
<dbReference type="Proteomes" id="UP000006078">
    <property type="component" value="Unassembled WGS sequence"/>
</dbReference>
<dbReference type="HOGENOM" id="CLU_065681_1_2_11"/>
<dbReference type="eggNOG" id="COG1528">
    <property type="taxonomic scope" value="Bacteria"/>
</dbReference>
<dbReference type="PANTHER" id="PTHR11431">
    <property type="entry name" value="FERRITIN"/>
    <property type="match status" value="1"/>
</dbReference>
<feature type="binding site" evidence="5">
    <location>
        <position position="95"/>
    </location>
    <ligand>
        <name>Fe cation</name>
        <dbReference type="ChEBI" id="CHEBI:24875"/>
        <label>1</label>
    </ligand>
</feature>
<name>I7IXR2_9CORY</name>
<keyword evidence="3 8" id="KW-0560">Oxidoreductase</keyword>
<dbReference type="InterPro" id="IPR001519">
    <property type="entry name" value="Ferritin"/>
</dbReference>
<dbReference type="PANTHER" id="PTHR11431:SF127">
    <property type="entry name" value="BACTERIAL NON-HEME FERRITIN"/>
    <property type="match status" value="1"/>
</dbReference>
<sequence>MSFNEKLSNAINEQVTLELEAAITYLQLSYALDDLGLTGMRDWMRKQSDEELEHAAKFSQHLLDRGIRTQILDIPAPKVTINSARDAFEASLEHERKVTNAIRNLAAIQAEVEDWDSRGLIDWFLDEQIEEESTVSEILDRLDIVGNDGSGILRIDAELGER</sequence>
<evidence type="ECO:0000256" key="1">
    <source>
        <dbReference type="ARBA" id="ARBA00022434"/>
    </source>
</evidence>
<dbReference type="PATRIC" id="fig|883169.3.peg.1664"/>
<accession>I7IXR2</accession>
<dbReference type="EMBL" id="CAJZ01000189">
    <property type="protein sequence ID" value="CCI84013.1"/>
    <property type="molecule type" value="Genomic_DNA"/>
</dbReference>
<keyword evidence="2 5" id="KW-0479">Metal-binding</keyword>
<dbReference type="GO" id="GO:0008199">
    <property type="term" value="F:ferric iron binding"/>
    <property type="evidence" value="ECO:0007669"/>
    <property type="project" value="InterPro"/>
</dbReference>
<gene>
    <name evidence="8" type="primary">ftn</name>
    <name evidence="8" type="ORF">BN46_1291</name>
    <name evidence="9" type="ORF">HMPREF9719_01727</name>
</gene>
<dbReference type="GO" id="GO:0004322">
    <property type="term" value="F:ferroxidase activity"/>
    <property type="evidence" value="ECO:0007669"/>
    <property type="project" value="TreeGrafter"/>
</dbReference>
<evidence type="ECO:0000313" key="9">
    <source>
        <dbReference type="EMBL" id="EJZ81319.1"/>
    </source>
</evidence>
<organism evidence="8 11">
    <name type="scientific">Corynebacterium otitidis ATCC 51513</name>
    <dbReference type="NCBI Taxonomy" id="883169"/>
    <lineage>
        <taxon>Bacteria</taxon>
        <taxon>Bacillati</taxon>
        <taxon>Actinomycetota</taxon>
        <taxon>Actinomycetes</taxon>
        <taxon>Mycobacteriales</taxon>
        <taxon>Corynebacteriaceae</taxon>
        <taxon>Corynebacterium</taxon>
    </lineage>
</organism>
<dbReference type="AlphaFoldDB" id="I7IXR2"/>
<dbReference type="PROSITE" id="PS50905">
    <property type="entry name" value="FERRITIN_LIKE"/>
    <property type="match status" value="1"/>
</dbReference>
<evidence type="ECO:0000313" key="8">
    <source>
        <dbReference type="EMBL" id="CCI84013.1"/>
    </source>
</evidence>
<dbReference type="InterPro" id="IPR009040">
    <property type="entry name" value="Ferritin-like_diiron"/>
</dbReference>
<keyword evidence="1 6" id="KW-0409">Iron storage</keyword>
<dbReference type="Gene3D" id="1.20.1260.10">
    <property type="match status" value="1"/>
</dbReference>
<dbReference type="STRING" id="29321.AAV33_04780"/>
<evidence type="ECO:0000313" key="10">
    <source>
        <dbReference type="Proteomes" id="UP000006078"/>
    </source>
</evidence>
<feature type="binding site" evidence="5">
    <location>
        <position position="18"/>
    </location>
    <ligand>
        <name>Fe cation</name>
        <dbReference type="ChEBI" id="CHEBI:24875"/>
        <label>1</label>
    </ligand>
</feature>
<dbReference type="RefSeq" id="WP_004601617.1">
    <property type="nucleotide sequence ID" value="NZ_HF541868.1"/>
</dbReference>
<dbReference type="GO" id="GO:0006879">
    <property type="term" value="P:intracellular iron ion homeostasis"/>
    <property type="evidence" value="ECO:0007669"/>
    <property type="project" value="UniProtKB-KW"/>
</dbReference>
<evidence type="ECO:0000256" key="2">
    <source>
        <dbReference type="ARBA" id="ARBA00022723"/>
    </source>
</evidence>
<feature type="domain" description="Ferritin-like diiron" evidence="7">
    <location>
        <begin position="1"/>
        <end position="146"/>
    </location>
</feature>
<dbReference type="GO" id="GO:0005829">
    <property type="term" value="C:cytosol"/>
    <property type="evidence" value="ECO:0007669"/>
    <property type="project" value="TreeGrafter"/>
</dbReference>
<dbReference type="CDD" id="cd01055">
    <property type="entry name" value="Nonheme_Ferritin"/>
    <property type="match status" value="1"/>
</dbReference>
<dbReference type="GO" id="GO:0008198">
    <property type="term" value="F:ferrous iron binding"/>
    <property type="evidence" value="ECO:0007669"/>
    <property type="project" value="TreeGrafter"/>
</dbReference>
<dbReference type="SUPFAM" id="SSF47240">
    <property type="entry name" value="Ferritin-like"/>
    <property type="match status" value="1"/>
</dbReference>
<feature type="binding site" evidence="5">
    <location>
        <position position="128"/>
    </location>
    <ligand>
        <name>Fe cation</name>
        <dbReference type="ChEBI" id="CHEBI:24875"/>
        <label>1</label>
    </ligand>
</feature>
<evidence type="ECO:0000256" key="6">
    <source>
        <dbReference type="RuleBase" id="RU361145"/>
    </source>
</evidence>
<reference evidence="9 10" key="2">
    <citation type="submission" date="2012-08" db="EMBL/GenBank/DDBJ databases">
        <title>The Genome Sequence of Turicella otitidis ATCC 51513.</title>
        <authorList>
            <consortium name="The Broad Institute Genome Sequencing Platform"/>
            <person name="Earl A."/>
            <person name="Ward D."/>
            <person name="Feldgarden M."/>
            <person name="Gevers D."/>
            <person name="Huys G."/>
            <person name="Walker B."/>
            <person name="Young S.K."/>
            <person name="Zeng Q."/>
            <person name="Gargeya S."/>
            <person name="Fitzgerald M."/>
            <person name="Haas B."/>
            <person name="Abouelleil A."/>
            <person name="Alvarado L."/>
            <person name="Arachchi H.M."/>
            <person name="Berlin A.M."/>
            <person name="Chapman S.B."/>
            <person name="Goldberg J."/>
            <person name="Griggs A."/>
            <person name="Gujja S."/>
            <person name="Hansen M."/>
            <person name="Howarth C."/>
            <person name="Imamovic A."/>
            <person name="Larimer J."/>
            <person name="McCowen C."/>
            <person name="Montmayeur A."/>
            <person name="Murphy C."/>
            <person name="Neiman D."/>
            <person name="Pearson M."/>
            <person name="Priest M."/>
            <person name="Roberts A."/>
            <person name="Saif S."/>
            <person name="Shea T."/>
            <person name="Sisk P."/>
            <person name="Sykes S."/>
            <person name="Wortman J."/>
            <person name="Nusbaum C."/>
            <person name="Birren B."/>
        </authorList>
    </citation>
    <scope>NUCLEOTIDE SEQUENCE [LARGE SCALE GENOMIC DNA]</scope>
    <source>
        <strain evidence="9 10">ATCC 51513</strain>
    </source>
</reference>
<evidence type="ECO:0000256" key="3">
    <source>
        <dbReference type="ARBA" id="ARBA00023002"/>
    </source>
</evidence>
<dbReference type="Pfam" id="PF00210">
    <property type="entry name" value="Ferritin"/>
    <property type="match status" value="1"/>
</dbReference>
<evidence type="ECO:0000259" key="7">
    <source>
        <dbReference type="PROSITE" id="PS50905"/>
    </source>
</evidence>
<feature type="binding site" evidence="5">
    <location>
        <position position="51"/>
    </location>
    <ligand>
        <name>Fe cation</name>
        <dbReference type="ChEBI" id="CHEBI:24875"/>
        <label>1</label>
    </ligand>
</feature>
<dbReference type="InterPro" id="IPR041719">
    <property type="entry name" value="Ferritin_prok"/>
</dbReference>